<dbReference type="RefSeq" id="WP_113861520.1">
    <property type="nucleotide sequence ID" value="NZ_QNRO01000002.1"/>
</dbReference>
<dbReference type="Pfam" id="PF20295">
    <property type="entry name" value="MC8"/>
    <property type="match status" value="1"/>
</dbReference>
<evidence type="ECO:0000313" key="1">
    <source>
        <dbReference type="EMBL" id="RBP33487.1"/>
    </source>
</evidence>
<dbReference type="Proteomes" id="UP000252995">
    <property type="component" value="Unassembled WGS sequence"/>
</dbReference>
<gene>
    <name evidence="1" type="ORF">DET50_102302</name>
</gene>
<comment type="caution">
    <text evidence="1">The sequence shown here is derived from an EMBL/GenBank/DDBJ whole genome shotgun (WGS) entry which is preliminary data.</text>
</comment>
<dbReference type="OrthoDB" id="7066945at2"/>
<dbReference type="AlphaFoldDB" id="A0A366GXN5"/>
<accession>A0A366GXN5</accession>
<organism evidence="1 2">
    <name type="scientific">Marinobacter pelagius</name>
    <dbReference type="NCBI Taxonomy" id="379482"/>
    <lineage>
        <taxon>Bacteria</taxon>
        <taxon>Pseudomonadati</taxon>
        <taxon>Pseudomonadota</taxon>
        <taxon>Gammaproteobacteria</taxon>
        <taxon>Pseudomonadales</taxon>
        <taxon>Marinobacteraceae</taxon>
        <taxon>Marinobacter</taxon>
    </lineage>
</organism>
<proteinExistence type="predicted"/>
<protein>
    <submittedName>
        <fullName evidence="1">Uncharacterized protein</fullName>
    </submittedName>
</protein>
<dbReference type="InterPro" id="IPR046895">
    <property type="entry name" value="ABC-3C_MC8"/>
</dbReference>
<name>A0A366GXN5_9GAMM</name>
<evidence type="ECO:0000313" key="2">
    <source>
        <dbReference type="Proteomes" id="UP000252995"/>
    </source>
</evidence>
<dbReference type="EMBL" id="QNRO01000002">
    <property type="protein sequence ID" value="RBP33487.1"/>
    <property type="molecule type" value="Genomic_DNA"/>
</dbReference>
<reference evidence="1 2" key="1">
    <citation type="submission" date="2018-06" db="EMBL/GenBank/DDBJ databases">
        <title>Freshwater and sediment microbial communities from various areas in North America, analyzing microbe dynamics in response to fracking.</title>
        <authorList>
            <person name="Lamendella R."/>
        </authorList>
    </citation>
    <scope>NUCLEOTIDE SEQUENCE [LARGE SCALE GENOMIC DNA]</scope>
    <source>
        <strain evidence="1 2">114J</strain>
    </source>
</reference>
<sequence length="82" mass="9347">MLRPTKYSHPDSTVVSASLLLLESLKDGRIIEYSDLLKLTKSRISGGENLFIPALSFLFLMGKVRYHQNTDSFEYIDHNEAN</sequence>